<comment type="caution">
    <text evidence="2">The sequence shown here is derived from an EMBL/GenBank/DDBJ whole genome shotgun (WGS) entry which is preliminary data.</text>
</comment>
<name>H7FP00_FLAFP</name>
<dbReference type="STRING" id="1086011.HJ01_00898"/>
<dbReference type="SUPFAM" id="SSF101874">
    <property type="entry name" value="YceI-like"/>
    <property type="match status" value="1"/>
</dbReference>
<dbReference type="Pfam" id="PF04264">
    <property type="entry name" value="YceI"/>
    <property type="match status" value="1"/>
</dbReference>
<accession>H7FP00</accession>
<dbReference type="eggNOG" id="COG2353">
    <property type="taxonomic scope" value="Bacteria"/>
</dbReference>
<dbReference type="InterPro" id="IPR036761">
    <property type="entry name" value="TTHA0802/YceI-like_sf"/>
</dbReference>
<gene>
    <name evidence="2" type="ORF">HJ01_00898</name>
</gene>
<dbReference type="SMART" id="SM00867">
    <property type="entry name" value="YceI"/>
    <property type="match status" value="1"/>
</dbReference>
<organism evidence="2 3">
    <name type="scientific">Flavobacterium frigoris (strain PS1)</name>
    <dbReference type="NCBI Taxonomy" id="1086011"/>
    <lineage>
        <taxon>Bacteria</taxon>
        <taxon>Pseudomonadati</taxon>
        <taxon>Bacteroidota</taxon>
        <taxon>Flavobacteriia</taxon>
        <taxon>Flavobacteriales</taxon>
        <taxon>Flavobacteriaceae</taxon>
        <taxon>Flavobacterium</taxon>
    </lineage>
</organism>
<dbReference type="PANTHER" id="PTHR34406">
    <property type="entry name" value="PROTEIN YCEI"/>
    <property type="match status" value="1"/>
</dbReference>
<evidence type="ECO:0000259" key="1">
    <source>
        <dbReference type="SMART" id="SM00867"/>
    </source>
</evidence>
<evidence type="ECO:0000313" key="3">
    <source>
        <dbReference type="Proteomes" id="UP000005566"/>
    </source>
</evidence>
<feature type="domain" description="Lipid/polyisoprenoid-binding YceI-like" evidence="1">
    <location>
        <begin position="11"/>
        <end position="179"/>
    </location>
</feature>
<dbReference type="RefSeq" id="WP_007137075.1">
    <property type="nucleotide sequence ID" value="NZ_AHKF01000011.1"/>
</dbReference>
<dbReference type="OrthoDB" id="9811006at2"/>
<evidence type="ECO:0000313" key="2">
    <source>
        <dbReference type="EMBL" id="EIA09801.1"/>
    </source>
</evidence>
<dbReference type="InterPro" id="IPR007372">
    <property type="entry name" value="Lipid/polyisoprenoid-bd_YceI"/>
</dbReference>
<proteinExistence type="predicted"/>
<dbReference type="Gene3D" id="2.40.128.110">
    <property type="entry name" value="Lipid/polyisoprenoid-binding, YceI-like"/>
    <property type="match status" value="1"/>
</dbReference>
<keyword evidence="3" id="KW-1185">Reference proteome</keyword>
<sequence length="180" mass="20315">MNTTLPISATKWTIDSNQSDVLIKARHSIIAYIAGSINKFKGHIDIHEDSIEDASIEFCLDVNNKENKLEQMDSHLRLNDFLDINEFPYINFKSTSFQKINNNINFLKGELTINNITKVVELDAEFIGIKTYEGVEKAVFEVVGQINRKDFGLTSNSYHQTGGLSLGQDIKLIANLEFSV</sequence>
<protein>
    <submittedName>
        <fullName evidence="2">YceI-like family protein</fullName>
    </submittedName>
</protein>
<dbReference type="Proteomes" id="UP000005566">
    <property type="component" value="Unassembled WGS sequence"/>
</dbReference>
<dbReference type="PATRIC" id="fig|1086011.3.peg.883"/>
<dbReference type="PANTHER" id="PTHR34406:SF1">
    <property type="entry name" value="PROTEIN YCEI"/>
    <property type="match status" value="1"/>
</dbReference>
<reference evidence="2 3" key="1">
    <citation type="journal article" date="2014" name="Acta Crystallogr. D">
        <title>Structure-based characterization and antifreeze properties of a hyperactive ice-binding protein from the Antarctic bacterium Flavobacterium frigoris PS1.</title>
        <authorList>
            <person name="Do H."/>
            <person name="Kim S.J."/>
            <person name="Kim H.J."/>
            <person name="Lee J.H."/>
        </authorList>
    </citation>
    <scope>NUCLEOTIDE SEQUENCE [LARGE SCALE GENOMIC DNA]</scope>
    <source>
        <strain evidence="2 3">PS1</strain>
    </source>
</reference>
<dbReference type="AlphaFoldDB" id="H7FP00"/>
<dbReference type="EMBL" id="AHKF01000011">
    <property type="protein sequence ID" value="EIA09801.1"/>
    <property type="molecule type" value="Genomic_DNA"/>
</dbReference>